<dbReference type="Pfam" id="PF00644">
    <property type="entry name" value="PARP"/>
    <property type="match status" value="1"/>
</dbReference>
<dbReference type="PROSITE" id="PS50199">
    <property type="entry name" value="ZF_RANBP2_2"/>
    <property type="match status" value="4"/>
</dbReference>
<keyword evidence="5" id="KW-0328">Glycosyltransferase</keyword>
<keyword evidence="3" id="KW-0862">Zinc</keyword>
<dbReference type="SMART" id="SM00547">
    <property type="entry name" value="ZnF_RBZ"/>
    <property type="match status" value="6"/>
</dbReference>
<dbReference type="PANTHER" id="PTHR23111:SF40">
    <property type="entry name" value="RNA-BINDING PROTEIN INVOLVED IN HETEROCHROMATIN ASSEMBLY-RELATED"/>
    <property type="match status" value="1"/>
</dbReference>
<proteinExistence type="predicted"/>
<evidence type="ECO:0000259" key="7">
    <source>
        <dbReference type="PROSITE" id="PS51059"/>
    </source>
</evidence>
<feature type="domain" description="RanBP2-type" evidence="6">
    <location>
        <begin position="207"/>
        <end position="236"/>
    </location>
</feature>
<dbReference type="Gene3D" id="4.10.1060.10">
    <property type="entry name" value="Zinc finger, RanBP2-type"/>
    <property type="match status" value="6"/>
</dbReference>
<dbReference type="EC" id="2.4.2.-" evidence="5"/>
<reference evidence="8" key="1">
    <citation type="submission" date="2023-08" db="EMBL/GenBank/DDBJ databases">
        <authorList>
            <person name="Chen Y."/>
            <person name="Shah S."/>
            <person name="Dougan E. K."/>
            <person name="Thang M."/>
            <person name="Chan C."/>
        </authorList>
    </citation>
    <scope>NUCLEOTIDE SEQUENCE</scope>
</reference>
<comment type="caution">
    <text evidence="8">The sequence shown here is derived from an EMBL/GenBank/DDBJ whole genome shotgun (WGS) entry which is preliminary data.</text>
</comment>
<keyword evidence="5" id="KW-0520">NAD</keyword>
<protein>
    <recommendedName>
        <fullName evidence="5">Poly [ADP-ribose] polymerase</fullName>
        <shortName evidence="5">PARP</shortName>
        <ecNumber evidence="5">2.4.2.-</ecNumber>
    </recommendedName>
</protein>
<feature type="domain" description="RanBP2-type" evidence="6">
    <location>
        <begin position="91"/>
        <end position="120"/>
    </location>
</feature>
<sequence length="517" mass="55647">MDWNCTSCGDFQFGRNTQCRRCGAARPGPSAGSAPPAGRPGDWICPGCQGLVFASKDTCRKCGTSRPTGTSSSAATGIPSSAATGASSSAAVGDWTCPGCKGLVFASKANCWKCGTAKPTHPCASAVPPASGDWTCACGDLVFGSRGSCRRCGVAKPSALASAAAAPSGGRPGDWTCTCGELVFARNSHCHRCGASKRVELSKTVDFPDDWKCPKCQDHQFARNEICRRCGEPRPTWLGAAMGLAPPSYWETMDADGPPWRVVAASPEESEVLKLAMVSGASLGGRDQRSPLTYKGFALHAAWRVQHAGLWGKYAMERENLRKIDLKSLPSVERVKLRQEFVDVASRLPAALDSQLNEVFLSHGTRPESILAILSGGLNERFSGGLFGNGTYLAEDIGKNDQYCTPDKSLGEHKELHKLLFDDTGIQHPGNLCYILVCRALLGCYIRTKDGDRDLDASRSIWSSAQRELALIPDSNPPVLHHSLIAETGGRIARFREFIIYHGARIYPEYLVAYRRV</sequence>
<dbReference type="EMBL" id="CAUJNA010000025">
    <property type="protein sequence ID" value="CAJ1370533.1"/>
    <property type="molecule type" value="Genomic_DNA"/>
</dbReference>
<dbReference type="PANTHER" id="PTHR23111">
    <property type="entry name" value="ZINC FINGER PROTEIN"/>
    <property type="match status" value="1"/>
</dbReference>
<dbReference type="InterPro" id="IPR001876">
    <property type="entry name" value="Znf_RanBP2"/>
</dbReference>
<dbReference type="SUPFAM" id="SSF56399">
    <property type="entry name" value="ADP-ribosylation"/>
    <property type="match status" value="1"/>
</dbReference>
<keyword evidence="1" id="KW-0479">Metal-binding</keyword>
<keyword evidence="2 4" id="KW-0863">Zinc-finger</keyword>
<dbReference type="InterPro" id="IPR012317">
    <property type="entry name" value="Poly(ADP-ribose)pol_cat_dom"/>
</dbReference>
<dbReference type="GO" id="GO:0008270">
    <property type="term" value="F:zinc ion binding"/>
    <property type="evidence" value="ECO:0007669"/>
    <property type="project" value="UniProtKB-KW"/>
</dbReference>
<evidence type="ECO:0000313" key="8">
    <source>
        <dbReference type="EMBL" id="CAJ1370533.1"/>
    </source>
</evidence>
<feature type="domain" description="PARP catalytic" evidence="7">
    <location>
        <begin position="246"/>
        <end position="517"/>
    </location>
</feature>
<dbReference type="PROSITE" id="PS51059">
    <property type="entry name" value="PARP_CATALYTIC"/>
    <property type="match status" value="1"/>
</dbReference>
<evidence type="ECO:0000256" key="4">
    <source>
        <dbReference type="PROSITE-ProRule" id="PRU00322"/>
    </source>
</evidence>
<accession>A0AA36HLS1</accession>
<dbReference type="GO" id="GO:0003729">
    <property type="term" value="F:mRNA binding"/>
    <property type="evidence" value="ECO:0007669"/>
    <property type="project" value="TreeGrafter"/>
</dbReference>
<feature type="domain" description="RanBP2-type" evidence="6">
    <location>
        <begin position="39"/>
        <end position="68"/>
    </location>
</feature>
<keyword evidence="5" id="KW-0808">Transferase</keyword>
<organism evidence="8 9">
    <name type="scientific">Effrenium voratum</name>
    <dbReference type="NCBI Taxonomy" id="2562239"/>
    <lineage>
        <taxon>Eukaryota</taxon>
        <taxon>Sar</taxon>
        <taxon>Alveolata</taxon>
        <taxon>Dinophyceae</taxon>
        <taxon>Suessiales</taxon>
        <taxon>Symbiodiniaceae</taxon>
        <taxon>Effrenium</taxon>
    </lineage>
</organism>
<gene>
    <name evidence="8" type="ORF">EVOR1521_LOCUS1087</name>
</gene>
<dbReference type="GO" id="GO:0003950">
    <property type="term" value="F:NAD+ poly-ADP-ribosyltransferase activity"/>
    <property type="evidence" value="ECO:0007669"/>
    <property type="project" value="UniProtKB-UniRule"/>
</dbReference>
<dbReference type="InterPro" id="IPR036443">
    <property type="entry name" value="Znf_RanBP2_sf"/>
</dbReference>
<dbReference type="SUPFAM" id="SSF90209">
    <property type="entry name" value="Ran binding protein zinc finger-like"/>
    <property type="match status" value="4"/>
</dbReference>
<dbReference type="Proteomes" id="UP001178507">
    <property type="component" value="Unassembled WGS sequence"/>
</dbReference>
<keyword evidence="9" id="KW-1185">Reference proteome</keyword>
<dbReference type="AlphaFoldDB" id="A0AA36HLS1"/>
<name>A0AA36HLS1_9DINO</name>
<evidence type="ECO:0000313" key="9">
    <source>
        <dbReference type="Proteomes" id="UP001178507"/>
    </source>
</evidence>
<dbReference type="Gene3D" id="3.90.228.10">
    <property type="match status" value="1"/>
</dbReference>
<evidence type="ECO:0000259" key="6">
    <source>
        <dbReference type="PROSITE" id="PS50199"/>
    </source>
</evidence>
<evidence type="ECO:0000256" key="1">
    <source>
        <dbReference type="ARBA" id="ARBA00022723"/>
    </source>
</evidence>
<evidence type="ECO:0000256" key="3">
    <source>
        <dbReference type="ARBA" id="ARBA00022833"/>
    </source>
</evidence>
<feature type="domain" description="RanBP2-type" evidence="6">
    <location>
        <begin position="1"/>
        <end position="28"/>
    </location>
</feature>
<evidence type="ECO:0000256" key="2">
    <source>
        <dbReference type="ARBA" id="ARBA00022771"/>
    </source>
</evidence>
<evidence type="ECO:0000256" key="5">
    <source>
        <dbReference type="RuleBase" id="RU362114"/>
    </source>
</evidence>